<protein>
    <submittedName>
        <fullName evidence="1">Uncharacterized protein</fullName>
    </submittedName>
</protein>
<dbReference type="EMBL" id="MTZU01000032">
    <property type="protein sequence ID" value="PCE31974.1"/>
    <property type="molecule type" value="Genomic_DNA"/>
</dbReference>
<evidence type="ECO:0000313" key="1">
    <source>
        <dbReference type="EMBL" id="PCE31974.1"/>
    </source>
</evidence>
<dbReference type="Proteomes" id="UP000217994">
    <property type="component" value="Unassembled WGS sequence"/>
</dbReference>
<dbReference type="GeneID" id="69003582"/>
<evidence type="ECO:0000313" key="2">
    <source>
        <dbReference type="Proteomes" id="UP000217994"/>
    </source>
</evidence>
<gene>
    <name evidence="1" type="ORF">BZL54_12800</name>
</gene>
<dbReference type="RefSeq" id="WP_084904815.1">
    <property type="nucleotide sequence ID" value="NZ_CP020737.1"/>
</dbReference>
<reference evidence="1 2" key="1">
    <citation type="submission" date="2017-01" db="EMBL/GenBank/DDBJ databases">
        <title>Whole-Genome Shotgun Sequencing of Two beta-Proteobacterial Species in Search of the Bulgecin Biosynthetic Cluster.</title>
        <authorList>
            <person name="Horsman M.E."/>
            <person name="Marous D.R."/>
            <person name="Li R."/>
            <person name="Oliver R.A."/>
            <person name="Byun B."/>
            <person name="Emrich S.J."/>
            <person name="Boggess B."/>
            <person name="Townsend C.A."/>
            <person name="Mobashery S."/>
        </authorList>
    </citation>
    <scope>NUCLEOTIDE SEQUENCE [LARGE SCALE GENOMIC DNA]</scope>
    <source>
        <strain evidence="1 2">ATCC 31433</strain>
    </source>
</reference>
<sequence>MNSAATKPILKHAIVDTLLDCGSAAHCIKWLFEKYDAGEHEWSIEAIRLLTSILNTKLTDALEKAESIEAEARHD</sequence>
<name>A0A2A4FHA7_9BURK</name>
<organism evidence="1 2">
    <name type="scientific">Burkholderia ubonensis subsp. mesacidophila</name>
    <dbReference type="NCBI Taxonomy" id="265293"/>
    <lineage>
        <taxon>Bacteria</taxon>
        <taxon>Pseudomonadati</taxon>
        <taxon>Pseudomonadota</taxon>
        <taxon>Betaproteobacteria</taxon>
        <taxon>Burkholderiales</taxon>
        <taxon>Burkholderiaceae</taxon>
        <taxon>Burkholderia</taxon>
        <taxon>Burkholderia cepacia complex</taxon>
    </lineage>
</organism>
<comment type="caution">
    <text evidence="1">The sequence shown here is derived from an EMBL/GenBank/DDBJ whole genome shotgun (WGS) entry which is preliminary data.</text>
</comment>
<accession>A0A2A4FHA7</accession>
<proteinExistence type="predicted"/>
<dbReference type="AlphaFoldDB" id="A0A2A4FHA7"/>